<evidence type="ECO:0000313" key="2">
    <source>
        <dbReference type="EMBL" id="THG99659.1"/>
    </source>
</evidence>
<keyword evidence="3" id="KW-1185">Reference proteome</keyword>
<gene>
    <name evidence="2" type="ORF">EW145_g7224</name>
</gene>
<dbReference type="PANTHER" id="PTHR15555">
    <property type="entry name" value="ZINC FINGER HIT DOMAIN CONTAINING PROTEIN 2 PROTEIN FON -RELATED"/>
    <property type="match status" value="1"/>
</dbReference>
<feature type="compositionally biased region" description="Acidic residues" evidence="1">
    <location>
        <begin position="100"/>
        <end position="111"/>
    </location>
</feature>
<comment type="caution">
    <text evidence="2">The sequence shown here is derived from an EMBL/GenBank/DDBJ whole genome shotgun (WGS) entry which is preliminary data.</text>
</comment>
<proteinExistence type="predicted"/>
<dbReference type="InterPro" id="IPR039646">
    <property type="entry name" value="ZNHIT2"/>
</dbReference>
<dbReference type="OrthoDB" id="18412at2759"/>
<accession>A0A4S4KRY2</accession>
<evidence type="ECO:0000313" key="3">
    <source>
        <dbReference type="Proteomes" id="UP000308199"/>
    </source>
</evidence>
<feature type="compositionally biased region" description="Polar residues" evidence="1">
    <location>
        <begin position="68"/>
        <end position="78"/>
    </location>
</feature>
<name>A0A4S4KRY2_9AGAM</name>
<feature type="region of interest" description="Disordered" evidence="1">
    <location>
        <begin position="1"/>
        <end position="45"/>
    </location>
</feature>
<reference evidence="2 3" key="1">
    <citation type="submission" date="2019-02" db="EMBL/GenBank/DDBJ databases">
        <title>Genome sequencing of the rare red list fungi Phellinidium pouzarii.</title>
        <authorList>
            <person name="Buettner E."/>
            <person name="Kellner H."/>
        </authorList>
    </citation>
    <scope>NUCLEOTIDE SEQUENCE [LARGE SCALE GENOMIC DNA]</scope>
    <source>
        <strain evidence="2 3">DSM 108285</strain>
    </source>
</reference>
<protein>
    <submittedName>
        <fullName evidence="2">Uncharacterized protein</fullName>
    </submittedName>
</protein>
<dbReference type="Proteomes" id="UP000308199">
    <property type="component" value="Unassembled WGS sequence"/>
</dbReference>
<dbReference type="EMBL" id="SGPK01000675">
    <property type="protein sequence ID" value="THG99659.1"/>
    <property type="molecule type" value="Genomic_DNA"/>
</dbReference>
<sequence length="396" mass="43536">MMELLKKFEDGEKELDNPLTDGSDDDGEGDVGEKDDLAERLGGVDLDAISPAELWEILTPAERTSFMSAVQDPQSESAQELLHSAGLQDEGALPWWEAPEAPEDEDEDETEIGQTVHGNTKKMKKHRRQPVLIQLPEALLQRPGGTDTGPLLLYNICAVLIAYAYTTRYLGKSPLTSKSTDTDLDAASVRQTMRNLVPFISDRRARALLESMDAVVTDMWPRLVDSEGEERTGSGAKAGRETVVLVLRDAARLLMPRRVAVFDNDNTVGEAGAGNNHNRNLETHPHRNFLRALSDLVVLFRHQGVEGAETKETPTSAKLLFYAAHVASLPTALLVGFSAEVAARAQRIESETEVAGKANDNPTNYSITDRGEPMEAVLPPFAREQTLEWNAKIEEL</sequence>
<evidence type="ECO:0000256" key="1">
    <source>
        <dbReference type="SAM" id="MobiDB-lite"/>
    </source>
</evidence>
<dbReference type="AlphaFoldDB" id="A0A4S4KRY2"/>
<dbReference type="PANTHER" id="PTHR15555:SF0">
    <property type="entry name" value="ZINC FINGER HIT DOMAIN-CONTAINING PROTEIN 2"/>
    <property type="match status" value="1"/>
</dbReference>
<feature type="region of interest" description="Disordered" evidence="1">
    <location>
        <begin position="68"/>
        <end position="127"/>
    </location>
</feature>
<feature type="compositionally biased region" description="Basic and acidic residues" evidence="1">
    <location>
        <begin position="1"/>
        <end position="16"/>
    </location>
</feature>
<organism evidence="2 3">
    <name type="scientific">Phellinidium pouzarii</name>
    <dbReference type="NCBI Taxonomy" id="167371"/>
    <lineage>
        <taxon>Eukaryota</taxon>
        <taxon>Fungi</taxon>
        <taxon>Dikarya</taxon>
        <taxon>Basidiomycota</taxon>
        <taxon>Agaricomycotina</taxon>
        <taxon>Agaricomycetes</taxon>
        <taxon>Hymenochaetales</taxon>
        <taxon>Hymenochaetaceae</taxon>
        <taxon>Phellinidium</taxon>
    </lineage>
</organism>